<dbReference type="GO" id="GO:0005524">
    <property type="term" value="F:ATP binding"/>
    <property type="evidence" value="ECO:0007669"/>
    <property type="project" value="InterPro"/>
</dbReference>
<dbReference type="PROSITE" id="PS51192">
    <property type="entry name" value="HELICASE_ATP_BIND_1"/>
    <property type="match status" value="1"/>
</dbReference>
<proteinExistence type="predicted"/>
<dbReference type="AlphaFoldDB" id="M1KA41"/>
<protein>
    <submittedName>
        <fullName evidence="7">Rad26-like DNA repair and recombination protein</fullName>
    </submittedName>
</protein>
<dbReference type="InterPro" id="IPR000330">
    <property type="entry name" value="SNF2_N"/>
</dbReference>
<name>M1KA41_ENCCN</name>
<evidence type="ECO:0000259" key="5">
    <source>
        <dbReference type="PROSITE" id="PS51192"/>
    </source>
</evidence>
<dbReference type="Pfam" id="PF00176">
    <property type="entry name" value="SNF2-rel_dom"/>
    <property type="match status" value="1"/>
</dbReference>
<keyword evidence="3" id="KW-0067">ATP-binding</keyword>
<evidence type="ECO:0000256" key="4">
    <source>
        <dbReference type="SAM" id="Coils"/>
    </source>
</evidence>
<feature type="domain" description="Helicase C-terminal" evidence="6">
    <location>
        <begin position="472"/>
        <end position="624"/>
    </location>
</feature>
<dbReference type="InterPro" id="IPR014001">
    <property type="entry name" value="Helicase_ATP-bd"/>
</dbReference>
<dbReference type="VEuPathDB" id="MicrosporidiaDB:M970_090430"/>
<feature type="coiled-coil region" evidence="4">
    <location>
        <begin position="45"/>
        <end position="72"/>
    </location>
</feature>
<dbReference type="VEuPathDB" id="MicrosporidiaDB:AEWR_090430"/>
<dbReference type="Pfam" id="PF00271">
    <property type="entry name" value="Helicase_C"/>
    <property type="match status" value="1"/>
</dbReference>
<dbReference type="GO" id="GO:0008094">
    <property type="term" value="F:ATP-dependent activity, acting on DNA"/>
    <property type="evidence" value="ECO:0007669"/>
    <property type="project" value="TreeGrafter"/>
</dbReference>
<dbReference type="Gene3D" id="3.40.50.10810">
    <property type="entry name" value="Tandem AAA-ATPase domain"/>
    <property type="match status" value="1"/>
</dbReference>
<dbReference type="GO" id="GO:0016787">
    <property type="term" value="F:hydrolase activity"/>
    <property type="evidence" value="ECO:0007669"/>
    <property type="project" value="UniProtKB-KW"/>
</dbReference>
<evidence type="ECO:0000256" key="1">
    <source>
        <dbReference type="ARBA" id="ARBA00022741"/>
    </source>
</evidence>
<dbReference type="InterPro" id="IPR049730">
    <property type="entry name" value="SNF2/RAD54-like_C"/>
</dbReference>
<dbReference type="InterPro" id="IPR001650">
    <property type="entry name" value="Helicase_C-like"/>
</dbReference>
<evidence type="ECO:0000313" key="7">
    <source>
        <dbReference type="EMBL" id="AGE96207.1"/>
    </source>
</evidence>
<dbReference type="InterPro" id="IPR050496">
    <property type="entry name" value="SNF2_RAD54_helicase_repair"/>
</dbReference>
<gene>
    <name evidence="7" type="ORF">ECU09_0410</name>
</gene>
<reference evidence="7" key="1">
    <citation type="journal article" date="2013" name="Eukaryot. Cell">
        <title>Extremely Reduced Levels of Heterozygosity in the Vertebrate Pathogen Encephalitozoon cuniculi.</title>
        <authorList>
            <person name="Selman M."/>
            <person name="Sak B."/>
            <person name="Kvac M."/>
            <person name="Farinelli L."/>
            <person name="Weiss L.M."/>
            <person name="Corradi N."/>
        </authorList>
    </citation>
    <scope>NUCLEOTIDE SEQUENCE</scope>
</reference>
<dbReference type="EMBL" id="KC513614">
    <property type="protein sequence ID" value="AGE96207.1"/>
    <property type="molecule type" value="Genomic_DNA"/>
</dbReference>
<evidence type="ECO:0000259" key="6">
    <source>
        <dbReference type="PROSITE" id="PS51194"/>
    </source>
</evidence>
<dbReference type="GO" id="GO:0005634">
    <property type="term" value="C:nucleus"/>
    <property type="evidence" value="ECO:0007669"/>
    <property type="project" value="TreeGrafter"/>
</dbReference>
<dbReference type="SMART" id="SM00490">
    <property type="entry name" value="HELICc"/>
    <property type="match status" value="1"/>
</dbReference>
<keyword evidence="2" id="KW-0378">Hydrolase</keyword>
<feature type="domain" description="Helicase ATP-binding" evidence="5">
    <location>
        <begin position="163"/>
        <end position="311"/>
    </location>
</feature>
<dbReference type="VEuPathDB" id="MicrosporidiaDB:AEWD_090430"/>
<dbReference type="SMART" id="SM00487">
    <property type="entry name" value="DEXDc"/>
    <property type="match status" value="1"/>
</dbReference>
<dbReference type="VEuPathDB" id="MicrosporidiaDB:AEWQ_090440"/>
<organism evidence="7">
    <name type="scientific">Encephalitozoon cuniculi</name>
    <name type="common">Microsporidian parasite</name>
    <dbReference type="NCBI Taxonomy" id="6035"/>
    <lineage>
        <taxon>Eukaryota</taxon>
        <taxon>Fungi</taxon>
        <taxon>Fungi incertae sedis</taxon>
        <taxon>Microsporidia</taxon>
        <taxon>Unikaryonidae</taxon>
        <taxon>Encephalitozoon</taxon>
    </lineage>
</organism>
<dbReference type="PANTHER" id="PTHR45629:SF7">
    <property type="entry name" value="DNA EXCISION REPAIR PROTEIN ERCC-6-RELATED"/>
    <property type="match status" value="1"/>
</dbReference>
<dbReference type="GO" id="GO:0006283">
    <property type="term" value="P:transcription-coupled nucleotide-excision repair"/>
    <property type="evidence" value="ECO:0007669"/>
    <property type="project" value="TreeGrafter"/>
</dbReference>
<dbReference type="CDD" id="cd18793">
    <property type="entry name" value="SF2_C_SNF"/>
    <property type="match status" value="1"/>
</dbReference>
<keyword evidence="4" id="KW-0175">Coiled coil</keyword>
<accession>M1KA41</accession>
<dbReference type="PANTHER" id="PTHR45629">
    <property type="entry name" value="SNF2/RAD54 FAMILY MEMBER"/>
    <property type="match status" value="1"/>
</dbReference>
<dbReference type="InterPro" id="IPR038718">
    <property type="entry name" value="SNF2-like_sf"/>
</dbReference>
<dbReference type="InterPro" id="IPR027417">
    <property type="entry name" value="P-loop_NTPase"/>
</dbReference>
<evidence type="ECO:0000256" key="3">
    <source>
        <dbReference type="ARBA" id="ARBA00022840"/>
    </source>
</evidence>
<evidence type="ECO:0000256" key="2">
    <source>
        <dbReference type="ARBA" id="ARBA00022801"/>
    </source>
</evidence>
<sequence>MFGLSLCVMDCRAEDYEKSFVERYLERTASVKIRELAKRAEDHRNKGEMDKARELEKEIEKIKSELAADKSIVSKTDCRREEVESKESIDFEWDGTEDDRDIRVFDAKRAKAVEKYCRHMGIEEDEFSEHIKKEGKECEGFSVPGFLWSSLFPYQQDGVRWMLRLYRDEKGGVLADDMGLGKTIQVIVFLGALLHSRVVSKALILCPATIVSQWMDEWKRFYPFVRIFFGFPNEDCEGVYLMSYEKFKAGVKNFLWDVLILDEGHRIKNKNAQITLSVKKARSRGRFVLSGTPIQNNLGELWSIFDFVNPGLLGSHTSFNEEFEEVIRRGGYRNASNLQVEKAYRHSLMLRSLIEPYILRRTKSQVSHKLPSKEDKIVFCSLTPAQIELYNRVLESKHIMKVLTGKANLLSGISMLRKVCNHPRLLFPRKLGVSEDCEEEASDEKNGEDEALELPGADVSYDLVSSSCKIKILVDLLKKWRSEGNKVLVFSQTIRMLDIIERCVRKYTYLRMDGRTPTSSRPGLVDRFNEDEDVFLFLLTTKVGGLGLNLTGASRIVIYDPDWNPSTDTQAKERAWRYGQKKGVEIYRFVCKDTIEEKVYQKQIFKDLLGKKVLSNPRLSRFFNKSCINELFSFTMTGDLVEVKTHEVHRCDEEGALKEVRDGDGEAFSRIKALNEKRVLSGSEVLEYIALREGE</sequence>
<dbReference type="PROSITE" id="PS51194">
    <property type="entry name" value="HELICASE_CTER"/>
    <property type="match status" value="1"/>
</dbReference>
<keyword evidence="1" id="KW-0547">Nucleotide-binding</keyword>
<dbReference type="Gene3D" id="3.40.50.300">
    <property type="entry name" value="P-loop containing nucleotide triphosphate hydrolases"/>
    <property type="match status" value="1"/>
</dbReference>
<dbReference type="SUPFAM" id="SSF52540">
    <property type="entry name" value="P-loop containing nucleoside triphosphate hydrolases"/>
    <property type="match status" value="2"/>
</dbReference>
<dbReference type="VEuPathDB" id="MicrosporidiaDB:ECU09_0410"/>
<dbReference type="Gene3D" id="1.20.120.850">
    <property type="entry name" value="SWI2/SNF2 ATPases, N-terminal domain"/>
    <property type="match status" value="1"/>
</dbReference>